<feature type="domain" description="AAA+ ATPase" evidence="8">
    <location>
        <begin position="775"/>
        <end position="1003"/>
    </location>
</feature>
<dbReference type="InterPro" id="IPR003593">
    <property type="entry name" value="AAA+_ATPase"/>
</dbReference>
<feature type="region of interest" description="Disordered" evidence="7">
    <location>
        <begin position="2368"/>
        <end position="2387"/>
    </location>
</feature>
<evidence type="ECO:0000313" key="11">
    <source>
        <dbReference type="Proteomes" id="UP001474421"/>
    </source>
</evidence>
<dbReference type="Pfam" id="PF25049">
    <property type="entry name" value="OB_HELZ2"/>
    <property type="match status" value="1"/>
</dbReference>
<dbReference type="Pfam" id="PF13086">
    <property type="entry name" value="AAA_11"/>
    <property type="match status" value="3"/>
</dbReference>
<dbReference type="Proteomes" id="UP001474421">
    <property type="component" value="Unassembled WGS sequence"/>
</dbReference>
<proteinExistence type="inferred from homology"/>
<dbReference type="CDD" id="cd18808">
    <property type="entry name" value="SF1_C_Upf1"/>
    <property type="match status" value="2"/>
</dbReference>
<dbReference type="EMBL" id="JAOTOJ010000003">
    <property type="protein sequence ID" value="KAK9404955.1"/>
    <property type="molecule type" value="Genomic_DNA"/>
</dbReference>
<name>A0AAW1BT47_CROAD</name>
<evidence type="ECO:0000259" key="9">
    <source>
        <dbReference type="SMART" id="SM00955"/>
    </source>
</evidence>
<evidence type="ECO:0000259" key="8">
    <source>
        <dbReference type="SMART" id="SM00382"/>
    </source>
</evidence>
<protein>
    <submittedName>
        <fullName evidence="10">Helicase with zinc finger domain 2</fullName>
    </submittedName>
</protein>
<dbReference type="Pfam" id="PF00773">
    <property type="entry name" value="RNB"/>
    <property type="match status" value="1"/>
</dbReference>
<dbReference type="InterPro" id="IPR056787">
    <property type="entry name" value="OB_HELZ2"/>
</dbReference>
<evidence type="ECO:0000256" key="1">
    <source>
        <dbReference type="ARBA" id="ARBA00007913"/>
    </source>
</evidence>
<feature type="coiled-coil region" evidence="6">
    <location>
        <begin position="345"/>
        <end position="372"/>
    </location>
</feature>
<evidence type="ECO:0000256" key="5">
    <source>
        <dbReference type="ARBA" id="ARBA00022840"/>
    </source>
</evidence>
<evidence type="ECO:0000256" key="3">
    <source>
        <dbReference type="ARBA" id="ARBA00022801"/>
    </source>
</evidence>
<dbReference type="FunFam" id="3.40.50.300:FF:001373">
    <property type="entry name" value="Helicase with zinc finger domain 2"/>
    <property type="match status" value="1"/>
</dbReference>
<keyword evidence="2" id="KW-0547">Nucleotide-binding</keyword>
<dbReference type="GO" id="GO:0005524">
    <property type="term" value="F:ATP binding"/>
    <property type="evidence" value="ECO:0007669"/>
    <property type="project" value="UniProtKB-KW"/>
</dbReference>
<gene>
    <name evidence="10" type="ORF">NXF25_009782</name>
</gene>
<dbReference type="SUPFAM" id="SSF50249">
    <property type="entry name" value="Nucleic acid-binding proteins"/>
    <property type="match status" value="2"/>
</dbReference>
<dbReference type="GO" id="GO:0003723">
    <property type="term" value="F:RNA binding"/>
    <property type="evidence" value="ECO:0007669"/>
    <property type="project" value="InterPro"/>
</dbReference>
<comment type="similarity">
    <text evidence="1">Belongs to the DNA2/NAM7 helicase family.</text>
</comment>
<dbReference type="InterPro" id="IPR041677">
    <property type="entry name" value="DNA2/NAM7_AAA_11"/>
</dbReference>
<keyword evidence="6" id="KW-0175">Coiled coil</keyword>
<keyword evidence="5" id="KW-0067">ATP-binding</keyword>
<dbReference type="InterPro" id="IPR001900">
    <property type="entry name" value="RNase_II/R"/>
</dbReference>
<dbReference type="SUPFAM" id="SSF52540">
    <property type="entry name" value="P-loop containing nucleoside triphosphate hydrolases"/>
    <property type="match status" value="2"/>
</dbReference>
<dbReference type="InterPro" id="IPR050534">
    <property type="entry name" value="Coronavir_polyprotein_1ab"/>
</dbReference>
<dbReference type="FunFam" id="3.40.50.300:FF:001313">
    <property type="entry name" value="Helicase with zinc finger domain 2"/>
    <property type="match status" value="1"/>
</dbReference>
<dbReference type="PROSITE" id="PS01175">
    <property type="entry name" value="RIBONUCLEASE_II"/>
    <property type="match status" value="1"/>
</dbReference>
<feature type="domain" description="RNB" evidence="9">
    <location>
        <begin position="1494"/>
        <end position="1855"/>
    </location>
</feature>
<evidence type="ECO:0000256" key="4">
    <source>
        <dbReference type="ARBA" id="ARBA00022806"/>
    </source>
</evidence>
<keyword evidence="4 10" id="KW-0347">Helicase</keyword>
<keyword evidence="3" id="KW-0378">Hydrolase</keyword>
<dbReference type="InterPro" id="IPR027417">
    <property type="entry name" value="P-loop_NTPase"/>
</dbReference>
<evidence type="ECO:0000256" key="6">
    <source>
        <dbReference type="SAM" id="Coils"/>
    </source>
</evidence>
<sequence length="2829" mass="323425">MPHLNGMVPTLLDSLQSQVSLHLACSKCSQQANESTYLLKEVNHNCMKEILLARRKGARGCHWRKVDRRPSFPNPACYDVCRYYVPGSGCTKHHNTCTFAWSQEEVIVWTFERKYNVERRVLKWLLKQTQSGTGNTTAQPTDLSNPEEILSEFGGYFQEICRTCFYSRPQRICPRGSTLDCKNHWGYILVHVITGGKKKQQYTEIRPCPRSHRLFSYCPSVSAGKSCRNTSQSCSFAHSDVELAIWKAEQRQGLERANLLCPAVEPATVSLLDSGPQYQFYCRVCLVTCDSQQSFENHCLSMEHTQMIATDTLTEWSYRAPPYDPKTFALCKRPDICEYGQDCALAHSVQELEEWIQRAKIAERKKKTAKEDGLLAYQDRLITEYQTSHNEVLIMSEAVEGVRVTCQQPLRIQSENKKLQYQWVFTVHSQKPLIHVALLKRTPGASFHLAVPGQTPLLTYASGASFKTVRASPPAVEVKVGLKSHTFGVYEQWLVFDFGSRPVLVQKLYVRLGQKEAAWRVDPANGSGSCFVQSGRWHTGNRVVVPSVSRTGKDVELSAKYKAPSLSMDFQRGARGKPITCVNYREEMHNFLFREEEAQQLLISKLNLHAVVSFVKCVEVLPSGLKFAPPGQLYAQVPTPYSLTMDSDEGYLLQRSVRTAFLAQDPPANNRVYEVSIEKEGLTERSVCLLLPQRCCMELGLQPDTRAKMEVQFQTDQLQFCQWHQAVDNLWDVKLVFPDVTICSIPHGSLQVPWGNAKQKQALFFITGQVTNVRRTPPLLIYGPFGTGKTFTLAKTTLEIIKKPQTRVLICTHTNSAADIYIREYFHNYAISSHPEAIPLRVKSTYRSVKATDPITLRYCCLSPSGEEFCLPTKEQIDRHRIVLTTCMTSRDLGLSPGYFTHILIDEAAQMLECEALVPLSLATLRTLIVLAGDHMQKTPRFYSLHKDEQSADYTLLNRLFQHYKKEQHEVATKSRIIFNENYRSTAGIIEFVSKHFYVGREDTIRAKGNIPPHPDFYPLMFCHVSGSAEKDRSMSWYNISEVEQIVEKVEEMNQKWPAEWGQKDLKSICVVSSGIQVKFIRDRLRKRGFSEVTVENDDNLPGREFRVIIINTIHTCNSLKHVSSSNLEYFNNARVLNTIITRAQSQVITVGDAVALCSHGQCSKIWKSFIKKCIEKKSITPENLTLEEIKQMVSDWASWNRGSSDCEEESSDTDSWVSDTESLNLDDPILQELLDESKEMMVTVNEEGLLKVKLNVSVPESRRHEYVNYSSQTMQRYLQMQPDRYKRCGFVQERFDQASAFTLDEVPSVTIQIKGRLNCGMAFTGDQVLVEILTPNATFQGNPRGKVVGILKEVERDLTFVCKVDEFDLRVMIPLDQSVTKIFVPPLNPEADRDAIPIRKIDQAGNIKLKGWKKITPENRKTCLFVVQIVKWREGYYYPMGIVTEVLPLASSLEDGLRILDLEYCLSTGYPASVTSQVAKLISRHPSLIREERKDCRAHCTFTVDPLGTKDLDDAISVRDMGDKYEIGIHIADVASVISKDCPLDAEAKKRGSTYYAPEKEPIFMLPPQLSQNLFSLLPDKERLVISLFVVVDKATDHMERISFAVSIICSDRQMTYEEAEEIIKKHYKIEAPSPHFDTLEDCVAMAYHFSRVHRKSRLHEDYHYDQLDEEIPLGQRCSHQMIEEFMILFNSSVGDLLTNRDPTRNLTPLRCQMEPNPQQISQMQDKYREIIPLSTHLSHHLRVPTGDVPGRTSHPFVLLTSSWEHLKLAANDRDFAKILDLITTDDIHPKLAPINLEFRKLLNRSYFLRSNSCPQSKMGHYSLHVDSYTWATSPIRRYMDVVVQRHIISLISKKPIQYSQPEIEFICHDFNRKNSRANMYKRRVQSLELATQLKCQVQKKFAFIANIEGKAKNFKLLFPLNKETFPDSPCINYRALQLVSQPDFIEERNSMKLTWRRRVYSWVVKKEDNKKRSEIGGNVFCFQGDVWHEILAAVKNEDYEKLIHLLEKNYTLEPKCVGLMVRSKCLHYKELSVELKVGDVLNFQLTTDVQRGFLVPFVQLWTVAPGFEVCLEHTERPIDCFSKYTSQAPKDIYKDASDYRKVWLPLCDIEATLSALAENSSIVLQDIPILWKKQRTKEGQLCGTINLTKKFLKECSIEVDFGACYMCIRLSGLQGHGFQDKEVDLSQTFQQLSLSKETTKTGDFTIDPNTYTWVAHGCTDTFEENEKPDDRGEVMVNFYIHFTSMEKIPFEVTQKSSRFSVELIPKQLPDVRKEKAIWNLEYASKLAQRIALGQPIPSQRARPSTILKRGNFDIPGSSRKLNPSQQSAIQEALEKPFTLIQGPPGTGKTVVGAHIVYWFHQLNHEKNGNPTQPGAMPSKTTEGDASRAKSHILYCGPSHKSVDVVAEMLMRIPGYLKPLRVYGETIETMDFPYPGSNLQISRKTQRNAKSKPEIRSITLHYLIRGKHNPYSGRILAFDERVKRGEEITEDEIDGYKRLLNKARLFELERHDVILCTCSASSSNFLAEHLQVKQVLIDECAMCTEPETLIPLVRYKTIKKVVLLGDHKQLRPVVHSDFCKKLKMERSLFERYHKQAGMLNIQYRMHKDICRFPSGAFYNHKLMTCPNIVRGSSTLYHRSEYECTPIIFGHVEGRERSLMVSTEEGNENSKANLEEVQHVVRIAKQLTLDRTTTPDQIAILTGYNAQVIEIKKQLALDGMRDVNVCTIMKSQGSEWKYVIVSTVRSCNRQEIDERPTKSWHSKYLGFVADPNQINVCLTRAQEGLCIIGNSYLLGTHPLWSQLLFHYKLCGCFTSAGEIKIKKRTSLRL</sequence>
<dbReference type="Pfam" id="PF13087">
    <property type="entry name" value="AAA_12"/>
    <property type="match status" value="2"/>
</dbReference>
<dbReference type="InterPro" id="IPR022966">
    <property type="entry name" value="RNase_II/R_CS"/>
</dbReference>
<dbReference type="SMART" id="SM00955">
    <property type="entry name" value="RNB"/>
    <property type="match status" value="1"/>
</dbReference>
<dbReference type="FunFam" id="3.40.50.300:FF:001803">
    <property type="entry name" value="Helicase with zinc finger 2"/>
    <property type="match status" value="1"/>
</dbReference>
<dbReference type="InterPro" id="IPR041679">
    <property type="entry name" value="DNA2/NAM7-like_C"/>
</dbReference>
<feature type="region of interest" description="Disordered" evidence="7">
    <location>
        <begin position="1201"/>
        <end position="1220"/>
    </location>
</feature>
<dbReference type="GO" id="GO:0043139">
    <property type="term" value="F:5'-3' DNA helicase activity"/>
    <property type="evidence" value="ECO:0007669"/>
    <property type="project" value="TreeGrafter"/>
</dbReference>
<keyword evidence="11" id="KW-1185">Reference proteome</keyword>
<dbReference type="Gene3D" id="3.40.50.300">
    <property type="entry name" value="P-loop containing nucleotide triphosphate hydrolases"/>
    <property type="match status" value="4"/>
</dbReference>
<evidence type="ECO:0000313" key="10">
    <source>
        <dbReference type="EMBL" id="KAK9404955.1"/>
    </source>
</evidence>
<dbReference type="InterPro" id="IPR012340">
    <property type="entry name" value="NA-bd_OB-fold"/>
</dbReference>
<reference evidence="10 11" key="1">
    <citation type="journal article" date="2024" name="Proc. Natl. Acad. Sci. U.S.A.">
        <title>The genetic regulatory architecture and epigenomic basis for age-related changes in rattlesnake venom.</title>
        <authorList>
            <person name="Hogan M.P."/>
            <person name="Holding M.L."/>
            <person name="Nystrom G.S."/>
            <person name="Colston T.J."/>
            <person name="Bartlett D.A."/>
            <person name="Mason A.J."/>
            <person name="Ellsworth S.A."/>
            <person name="Rautsaw R.M."/>
            <person name="Lawrence K.C."/>
            <person name="Strickland J.L."/>
            <person name="He B."/>
            <person name="Fraser P."/>
            <person name="Margres M.J."/>
            <person name="Gilbert D.M."/>
            <person name="Gibbs H.L."/>
            <person name="Parkinson C.L."/>
            <person name="Rokyta D.R."/>
        </authorList>
    </citation>
    <scope>NUCLEOTIDE SEQUENCE [LARGE SCALE GENOMIC DNA]</scope>
    <source>
        <strain evidence="10">DRR0105</strain>
    </source>
</reference>
<dbReference type="InterPro" id="IPR047187">
    <property type="entry name" value="SF1_C_Upf1"/>
</dbReference>
<accession>A0AAW1BT47</accession>
<dbReference type="GO" id="GO:0000175">
    <property type="term" value="F:3'-5'-RNA exonuclease activity"/>
    <property type="evidence" value="ECO:0007669"/>
    <property type="project" value="UniProtKB-ARBA"/>
</dbReference>
<feature type="domain" description="AAA+ ATPase" evidence="8">
    <location>
        <begin position="2336"/>
        <end position="2589"/>
    </location>
</feature>
<dbReference type="SMART" id="SM00382">
    <property type="entry name" value="AAA"/>
    <property type="match status" value="2"/>
</dbReference>
<evidence type="ECO:0000256" key="7">
    <source>
        <dbReference type="SAM" id="MobiDB-lite"/>
    </source>
</evidence>
<evidence type="ECO:0000256" key="2">
    <source>
        <dbReference type="ARBA" id="ARBA00022741"/>
    </source>
</evidence>
<dbReference type="PANTHER" id="PTHR43788:SF16">
    <property type="entry name" value="HELICASE WITH ZINC FINGER 2"/>
    <property type="match status" value="1"/>
</dbReference>
<organism evidence="10 11">
    <name type="scientific">Crotalus adamanteus</name>
    <name type="common">Eastern diamondback rattlesnake</name>
    <dbReference type="NCBI Taxonomy" id="8729"/>
    <lineage>
        <taxon>Eukaryota</taxon>
        <taxon>Metazoa</taxon>
        <taxon>Chordata</taxon>
        <taxon>Craniata</taxon>
        <taxon>Vertebrata</taxon>
        <taxon>Euteleostomi</taxon>
        <taxon>Lepidosauria</taxon>
        <taxon>Squamata</taxon>
        <taxon>Bifurcata</taxon>
        <taxon>Unidentata</taxon>
        <taxon>Episquamata</taxon>
        <taxon>Toxicofera</taxon>
        <taxon>Serpentes</taxon>
        <taxon>Colubroidea</taxon>
        <taxon>Viperidae</taxon>
        <taxon>Crotalinae</taxon>
        <taxon>Crotalus</taxon>
    </lineage>
</organism>
<comment type="caution">
    <text evidence="10">The sequence shown here is derived from an EMBL/GenBank/DDBJ whole genome shotgun (WGS) entry which is preliminary data.</text>
</comment>
<dbReference type="PANTHER" id="PTHR43788">
    <property type="entry name" value="DNA2/NAM7 HELICASE FAMILY MEMBER"/>
    <property type="match status" value="1"/>
</dbReference>